<dbReference type="GeneID" id="99066283"/>
<dbReference type="KEGG" id="cben:EG339_15835"/>
<reference evidence="3" key="1">
    <citation type="submission" date="2018-11" db="EMBL/GenBank/DDBJ databases">
        <title>Proposal to divide the Flavobacteriaceae and reorganize its genera based on Amino Acid Identity values calculated from whole genome sequences.</title>
        <authorList>
            <person name="Nicholson A.C."/>
            <person name="Gulvik C.A."/>
            <person name="Whitney A.M."/>
            <person name="Humrighouse B.W."/>
            <person name="Bell M."/>
            <person name="Holmes B."/>
            <person name="Steigerwalt A.G."/>
            <person name="Villarma A."/>
            <person name="Sheth M."/>
            <person name="Batra D."/>
            <person name="Pryor J."/>
            <person name="Bernardet J.-F."/>
            <person name="Hugo C."/>
            <person name="Kampfer P."/>
            <person name="Newman J."/>
            <person name="McQuiston J.R."/>
        </authorList>
    </citation>
    <scope>NUCLEOTIDE SEQUENCE [LARGE SCALE GENOMIC DNA]</scope>
    <source>
        <strain evidence="3">G0229</strain>
    </source>
</reference>
<feature type="signal peptide" evidence="1">
    <location>
        <begin position="1"/>
        <end position="18"/>
    </location>
</feature>
<dbReference type="Proteomes" id="UP000271193">
    <property type="component" value="Chromosome"/>
</dbReference>
<name>A0A3G6T9N5_9FLAO</name>
<dbReference type="AlphaFoldDB" id="A0A3G6T9N5"/>
<dbReference type="RefSeq" id="WP_123870903.1">
    <property type="nucleotide sequence ID" value="NZ_CP033932.1"/>
</dbReference>
<protein>
    <recommendedName>
        <fullName evidence="4">DUF4397 domain-containing protein</fullName>
    </recommendedName>
</protein>
<evidence type="ECO:0000313" key="3">
    <source>
        <dbReference type="Proteomes" id="UP000271193"/>
    </source>
</evidence>
<keyword evidence="3" id="KW-1185">Reference proteome</keyword>
<evidence type="ECO:0000256" key="1">
    <source>
        <dbReference type="SAM" id="SignalP"/>
    </source>
</evidence>
<dbReference type="EMBL" id="CP033932">
    <property type="protein sequence ID" value="AZB25952.1"/>
    <property type="molecule type" value="Genomic_DNA"/>
</dbReference>
<gene>
    <name evidence="2" type="ORF">EG339_15835</name>
</gene>
<proteinExistence type="predicted"/>
<accession>A0A3G6T9N5</accession>
<organism evidence="2 3">
    <name type="scientific">Chryseobacterium bernardetii</name>
    <dbReference type="NCBI Taxonomy" id="1241978"/>
    <lineage>
        <taxon>Bacteria</taxon>
        <taxon>Pseudomonadati</taxon>
        <taxon>Bacteroidota</taxon>
        <taxon>Flavobacteriia</taxon>
        <taxon>Flavobacteriales</taxon>
        <taxon>Weeksellaceae</taxon>
        <taxon>Chryseobacterium group</taxon>
        <taxon>Chryseobacterium</taxon>
    </lineage>
</organism>
<feature type="chain" id="PRO_5018155938" description="DUF4397 domain-containing protein" evidence="1">
    <location>
        <begin position="19"/>
        <end position="243"/>
    </location>
</feature>
<evidence type="ECO:0008006" key="4">
    <source>
        <dbReference type="Google" id="ProtNLM"/>
    </source>
</evidence>
<evidence type="ECO:0000313" key="2">
    <source>
        <dbReference type="EMBL" id="AZB25952.1"/>
    </source>
</evidence>
<sequence>MKRKFFLLFSLMSQVVFSQVGINTPSPTKTLDVNGDMRIRNVSSTNSDNIDFLVKDNEGNISSVSRSFFSQSVSGVLSNIFYLQGTNPVTINVGSTSAVPGLAFNYTIKKGEKKILLFTINGSVRAEVLATGAAGQGIFGLFDENNAKITSGYANFSDIVISNDRLLNAPFPVSFQKQVIIDNSTGSSDITKTYIVKYTAWATKTTDANKAQIVNFIPSSFAGYDNDTESLLSKMTVLVFNMN</sequence>
<keyword evidence="1" id="KW-0732">Signal</keyword>